<sequence>MLHYNGFKIRPIQLEDNTQICNVIKGVFYELNLPKIGTTYADKDTDSMFEAYQDKKSIYYVVEKDDKILGGCGIKKLDGSDENICELQKLYFHQSLRGKGVGKFVLDLCLKFAKEVGYELCYLESTSALKISHYLYKVFEFENLDGPLGDTSHYSCDVHMIKKLK</sequence>
<dbReference type="InterPro" id="IPR000182">
    <property type="entry name" value="GNAT_dom"/>
</dbReference>
<dbReference type="GO" id="GO:0008080">
    <property type="term" value="F:N-acetyltransferase activity"/>
    <property type="evidence" value="ECO:0007669"/>
    <property type="project" value="InterPro"/>
</dbReference>
<dbReference type="Gene3D" id="3.40.630.30">
    <property type="match status" value="1"/>
</dbReference>
<dbReference type="AlphaFoldDB" id="A0A381UCP0"/>
<dbReference type="PANTHER" id="PTHR13947">
    <property type="entry name" value="GNAT FAMILY N-ACETYLTRANSFERASE"/>
    <property type="match status" value="1"/>
</dbReference>
<dbReference type="SUPFAM" id="SSF55729">
    <property type="entry name" value="Acyl-CoA N-acyltransferases (Nat)"/>
    <property type="match status" value="1"/>
</dbReference>
<accession>A0A381UCP0</accession>
<name>A0A381UCP0_9ZZZZ</name>
<reference evidence="3" key="1">
    <citation type="submission" date="2018-05" db="EMBL/GenBank/DDBJ databases">
        <authorList>
            <person name="Lanie J.A."/>
            <person name="Ng W.-L."/>
            <person name="Kazmierczak K.M."/>
            <person name="Andrzejewski T.M."/>
            <person name="Davidsen T.M."/>
            <person name="Wayne K.J."/>
            <person name="Tettelin H."/>
            <person name="Glass J.I."/>
            <person name="Rusch D."/>
            <person name="Podicherti R."/>
            <person name="Tsui H.-C.T."/>
            <person name="Winkler M.E."/>
        </authorList>
    </citation>
    <scope>NUCLEOTIDE SEQUENCE</scope>
</reference>
<dbReference type="Pfam" id="PF00583">
    <property type="entry name" value="Acetyltransf_1"/>
    <property type="match status" value="1"/>
</dbReference>
<evidence type="ECO:0000256" key="1">
    <source>
        <dbReference type="ARBA" id="ARBA00022679"/>
    </source>
</evidence>
<dbReference type="InterPro" id="IPR016181">
    <property type="entry name" value="Acyl_CoA_acyltransferase"/>
</dbReference>
<feature type="domain" description="N-acetyltransferase" evidence="2">
    <location>
        <begin position="7"/>
        <end position="165"/>
    </location>
</feature>
<proteinExistence type="predicted"/>
<gene>
    <name evidence="3" type="ORF">METZ01_LOCUS78804</name>
</gene>
<protein>
    <recommendedName>
        <fullName evidence="2">N-acetyltransferase domain-containing protein</fullName>
    </recommendedName>
</protein>
<dbReference type="CDD" id="cd04301">
    <property type="entry name" value="NAT_SF"/>
    <property type="match status" value="1"/>
</dbReference>
<keyword evidence="1" id="KW-0808">Transferase</keyword>
<dbReference type="PANTHER" id="PTHR13947:SF37">
    <property type="entry name" value="LD18367P"/>
    <property type="match status" value="1"/>
</dbReference>
<dbReference type="PROSITE" id="PS51186">
    <property type="entry name" value="GNAT"/>
    <property type="match status" value="1"/>
</dbReference>
<dbReference type="InterPro" id="IPR050769">
    <property type="entry name" value="NAT_camello-type"/>
</dbReference>
<evidence type="ECO:0000313" key="3">
    <source>
        <dbReference type="EMBL" id="SVA25950.1"/>
    </source>
</evidence>
<evidence type="ECO:0000259" key="2">
    <source>
        <dbReference type="PROSITE" id="PS51186"/>
    </source>
</evidence>
<dbReference type="EMBL" id="UINC01006177">
    <property type="protein sequence ID" value="SVA25950.1"/>
    <property type="molecule type" value="Genomic_DNA"/>
</dbReference>
<organism evidence="3">
    <name type="scientific">marine metagenome</name>
    <dbReference type="NCBI Taxonomy" id="408172"/>
    <lineage>
        <taxon>unclassified sequences</taxon>
        <taxon>metagenomes</taxon>
        <taxon>ecological metagenomes</taxon>
    </lineage>
</organism>